<evidence type="ECO:0000313" key="2">
    <source>
        <dbReference type="Proteomes" id="UP001190926"/>
    </source>
</evidence>
<reference evidence="1 2" key="1">
    <citation type="journal article" date="2021" name="Nat. Commun.">
        <title>Incipient diploidization of the medicinal plant Perilla within 10,000 years.</title>
        <authorList>
            <person name="Zhang Y."/>
            <person name="Shen Q."/>
            <person name="Leng L."/>
            <person name="Zhang D."/>
            <person name="Chen S."/>
            <person name="Shi Y."/>
            <person name="Ning Z."/>
            <person name="Chen S."/>
        </authorList>
    </citation>
    <scope>NUCLEOTIDE SEQUENCE [LARGE SCALE GENOMIC DNA]</scope>
    <source>
        <strain evidence="2">cv. PC099</strain>
    </source>
</reference>
<gene>
    <name evidence="1" type="ORF">C2S53_008111</name>
</gene>
<comment type="caution">
    <text evidence="1">The sequence shown here is derived from an EMBL/GenBank/DDBJ whole genome shotgun (WGS) entry which is preliminary data.</text>
</comment>
<protein>
    <submittedName>
        <fullName evidence="1">Uncharacterized protein</fullName>
    </submittedName>
</protein>
<keyword evidence="2" id="KW-1185">Reference proteome</keyword>
<dbReference type="AlphaFoldDB" id="A0AAD4PAU6"/>
<evidence type="ECO:0000313" key="1">
    <source>
        <dbReference type="EMBL" id="KAH6833168.1"/>
    </source>
</evidence>
<name>A0AAD4PAU6_PERFH</name>
<sequence>MDMVCWQALTQPNYEYVRELVMPYVLGDCPATVGGVWGTFESVYGVGHVTSNNWLLYEVKFLEQRIIIYDPKSFMLKFSDYMPVFDCMSCHIPKLLHAAKIVFHHDGKLLPHCPKWEIVRFFNTP</sequence>
<dbReference type="Proteomes" id="UP001190926">
    <property type="component" value="Unassembled WGS sequence"/>
</dbReference>
<organism evidence="1 2">
    <name type="scientific">Perilla frutescens var. hirtella</name>
    <name type="common">Perilla citriodora</name>
    <name type="synonym">Perilla setoyensis</name>
    <dbReference type="NCBI Taxonomy" id="608512"/>
    <lineage>
        <taxon>Eukaryota</taxon>
        <taxon>Viridiplantae</taxon>
        <taxon>Streptophyta</taxon>
        <taxon>Embryophyta</taxon>
        <taxon>Tracheophyta</taxon>
        <taxon>Spermatophyta</taxon>
        <taxon>Magnoliopsida</taxon>
        <taxon>eudicotyledons</taxon>
        <taxon>Gunneridae</taxon>
        <taxon>Pentapetalae</taxon>
        <taxon>asterids</taxon>
        <taxon>lamiids</taxon>
        <taxon>Lamiales</taxon>
        <taxon>Lamiaceae</taxon>
        <taxon>Nepetoideae</taxon>
        <taxon>Elsholtzieae</taxon>
        <taxon>Perilla</taxon>
    </lineage>
</organism>
<proteinExistence type="predicted"/>
<accession>A0AAD4PAU6</accession>
<dbReference type="EMBL" id="SDAM02000059">
    <property type="protein sequence ID" value="KAH6833168.1"/>
    <property type="molecule type" value="Genomic_DNA"/>
</dbReference>